<dbReference type="CDD" id="cd00757">
    <property type="entry name" value="ThiF_MoeB_HesA_family"/>
    <property type="match status" value="1"/>
</dbReference>
<reference evidence="3" key="1">
    <citation type="submission" date="2021-11" db="EMBL/GenBank/DDBJ databases">
        <title>Description of novel Flavobacterium species.</title>
        <authorList>
            <person name="Saticioglu I.B."/>
            <person name="Ay H."/>
            <person name="Altun S."/>
            <person name="Duman M."/>
        </authorList>
    </citation>
    <scope>NUCLEOTIDE SEQUENCE</scope>
    <source>
        <strain evidence="3">F-30</strain>
    </source>
</reference>
<dbReference type="EMBL" id="JAJJMM010000001">
    <property type="protein sequence ID" value="MCC9061697.1"/>
    <property type="molecule type" value="Genomic_DNA"/>
</dbReference>
<feature type="transmembrane region" description="Helical" evidence="1">
    <location>
        <begin position="26"/>
        <end position="53"/>
    </location>
</feature>
<dbReference type="PANTHER" id="PTHR10953:SF102">
    <property type="entry name" value="ADENYLYLTRANSFERASE AND SULFURTRANSFERASE MOCS3"/>
    <property type="match status" value="1"/>
</dbReference>
<dbReference type="RefSeq" id="WP_230032968.1">
    <property type="nucleotide sequence ID" value="NZ_JAJJMM010000001.1"/>
</dbReference>
<evidence type="ECO:0000256" key="1">
    <source>
        <dbReference type="SAM" id="Phobius"/>
    </source>
</evidence>
<protein>
    <submittedName>
        <fullName evidence="3">HesA/MoeB/ThiF family protein</fullName>
    </submittedName>
</protein>
<dbReference type="InterPro" id="IPR035985">
    <property type="entry name" value="Ubiquitin-activating_enz"/>
</dbReference>
<keyword evidence="1" id="KW-0472">Membrane</keyword>
<keyword evidence="4" id="KW-1185">Reference proteome</keyword>
<name>A0ABS8M8D7_9FLAO</name>
<keyword evidence="1" id="KW-1133">Transmembrane helix</keyword>
<sequence length="238" mass="26450">MSRYLQQITVSEIGKKGQNKLKNTKVLIIGAGGLGTPVATLLGTMGVGVIGIADGDSISKSNLHRQFLYYETEIGLLKTDVIISKLSKQNPETEFVNFPYFITEKNIQKTFTNFDIICDCTDNGQSRILINNFCQENHLPLVYAAVKDWEGYVSILHHKNKINLEDIFSEKSLLESNTSSCEVAGIINTTCTIAGSIQANEVLKIILDLDEQLDGQIMCFNTLNMIFKKYNILGSKTN</sequence>
<accession>A0ABS8M8D7</accession>
<dbReference type="Proteomes" id="UP001430679">
    <property type="component" value="Unassembled WGS sequence"/>
</dbReference>
<evidence type="ECO:0000313" key="3">
    <source>
        <dbReference type="EMBL" id="MCC9061697.1"/>
    </source>
</evidence>
<keyword evidence="1" id="KW-0812">Transmembrane</keyword>
<evidence type="ECO:0000313" key="4">
    <source>
        <dbReference type="Proteomes" id="UP001430679"/>
    </source>
</evidence>
<comment type="caution">
    <text evidence="3">The sequence shown here is derived from an EMBL/GenBank/DDBJ whole genome shotgun (WGS) entry which is preliminary data.</text>
</comment>
<evidence type="ECO:0000259" key="2">
    <source>
        <dbReference type="Pfam" id="PF00899"/>
    </source>
</evidence>
<dbReference type="SUPFAM" id="SSF69572">
    <property type="entry name" value="Activating enzymes of the ubiquitin-like proteins"/>
    <property type="match status" value="1"/>
</dbReference>
<feature type="domain" description="THIF-type NAD/FAD binding fold" evidence="2">
    <location>
        <begin position="4"/>
        <end position="232"/>
    </location>
</feature>
<dbReference type="InterPro" id="IPR045886">
    <property type="entry name" value="ThiF/MoeB/HesA"/>
</dbReference>
<proteinExistence type="predicted"/>
<dbReference type="PANTHER" id="PTHR10953">
    <property type="entry name" value="UBIQUITIN-ACTIVATING ENZYME E1"/>
    <property type="match status" value="1"/>
</dbReference>
<dbReference type="InterPro" id="IPR000594">
    <property type="entry name" value="ThiF_NAD_FAD-bd"/>
</dbReference>
<organism evidence="3 4">
    <name type="scientific">Flavobacterium piscisymbiosum</name>
    <dbReference type="NCBI Taxonomy" id="2893753"/>
    <lineage>
        <taxon>Bacteria</taxon>
        <taxon>Pseudomonadati</taxon>
        <taxon>Bacteroidota</taxon>
        <taxon>Flavobacteriia</taxon>
        <taxon>Flavobacteriales</taxon>
        <taxon>Flavobacteriaceae</taxon>
        <taxon>Flavobacterium</taxon>
    </lineage>
</organism>
<gene>
    <name evidence="3" type="ORF">LNP81_01680</name>
</gene>
<dbReference type="Gene3D" id="3.40.50.720">
    <property type="entry name" value="NAD(P)-binding Rossmann-like Domain"/>
    <property type="match status" value="1"/>
</dbReference>
<dbReference type="Pfam" id="PF00899">
    <property type="entry name" value="ThiF"/>
    <property type="match status" value="1"/>
</dbReference>